<reference evidence="1 2" key="1">
    <citation type="submission" date="2020-08" db="EMBL/GenBank/DDBJ databases">
        <title>Genomic Encyclopedia of Type Strains, Phase IV (KMG-IV): sequencing the most valuable type-strain genomes for metagenomic binning, comparative biology and taxonomic classification.</title>
        <authorList>
            <person name="Goeker M."/>
        </authorList>
    </citation>
    <scope>NUCLEOTIDE SEQUENCE [LARGE SCALE GENOMIC DNA]</scope>
    <source>
        <strain evidence="1 2">DSM 102238</strain>
    </source>
</reference>
<proteinExistence type="predicted"/>
<comment type="caution">
    <text evidence="1">The sequence shown here is derived from an EMBL/GenBank/DDBJ whole genome shotgun (WGS) entry which is preliminary data.</text>
</comment>
<dbReference type="AlphaFoldDB" id="A0A7W6H3T1"/>
<keyword evidence="2" id="KW-1185">Reference proteome</keyword>
<gene>
    <name evidence="1" type="ORF">GGR04_001039</name>
</gene>
<protein>
    <submittedName>
        <fullName evidence="1">Uncharacterized protein</fullName>
    </submittedName>
</protein>
<dbReference type="Proteomes" id="UP000542776">
    <property type="component" value="Unassembled WGS sequence"/>
</dbReference>
<sequence>MTPLAFITGLFLGLLASAGCLDRRLQSMVRQGRFQFNGTDYAIREWVG</sequence>
<accession>A0A7W6H3T1</accession>
<organism evidence="1 2">
    <name type="scientific">Aureimonas pseudogalii</name>
    <dbReference type="NCBI Taxonomy" id="1744844"/>
    <lineage>
        <taxon>Bacteria</taxon>
        <taxon>Pseudomonadati</taxon>
        <taxon>Pseudomonadota</taxon>
        <taxon>Alphaproteobacteria</taxon>
        <taxon>Hyphomicrobiales</taxon>
        <taxon>Aurantimonadaceae</taxon>
        <taxon>Aureimonas</taxon>
    </lineage>
</organism>
<evidence type="ECO:0000313" key="1">
    <source>
        <dbReference type="EMBL" id="MBB3997218.1"/>
    </source>
</evidence>
<evidence type="ECO:0000313" key="2">
    <source>
        <dbReference type="Proteomes" id="UP000542776"/>
    </source>
</evidence>
<name>A0A7W6H3T1_9HYPH</name>
<dbReference type="EMBL" id="JACIEK010000001">
    <property type="protein sequence ID" value="MBB3997218.1"/>
    <property type="molecule type" value="Genomic_DNA"/>
</dbReference>